<dbReference type="Gene3D" id="3.30.565.60">
    <property type="match status" value="1"/>
</dbReference>
<dbReference type="PATRIC" id="fig|1217988.3.peg.604"/>
<evidence type="ECO:0000313" key="2">
    <source>
        <dbReference type="EMBL" id="ENV45630.1"/>
    </source>
</evidence>
<dbReference type="RefSeq" id="WP_004890628.1">
    <property type="nucleotide sequence ID" value="NZ_KB849574.1"/>
</dbReference>
<reference evidence="2 3" key="1">
    <citation type="submission" date="2013-02" db="EMBL/GenBank/DDBJ databases">
        <title>The Genome Sequence of Acinetobacter schindleri CIP 107287.</title>
        <authorList>
            <consortium name="The Broad Institute Genome Sequencing Platform"/>
            <consortium name="The Broad Institute Genome Sequencing Center for Infectious Disease"/>
            <person name="Cerqueira G."/>
            <person name="Feldgarden M."/>
            <person name="Courvalin P."/>
            <person name="Perichon B."/>
            <person name="Grillot-Courvalin C."/>
            <person name="Clermont D."/>
            <person name="Rocha E."/>
            <person name="Yoon E.-J."/>
            <person name="Nemec A."/>
            <person name="Walker B."/>
            <person name="Young S.K."/>
            <person name="Zeng Q."/>
            <person name="Gargeya S."/>
            <person name="Fitzgerald M."/>
            <person name="Haas B."/>
            <person name="Abouelleil A."/>
            <person name="Alvarado L."/>
            <person name="Arachchi H.M."/>
            <person name="Berlin A.M."/>
            <person name="Chapman S.B."/>
            <person name="Dewar J."/>
            <person name="Goldberg J."/>
            <person name="Griggs A."/>
            <person name="Gujja S."/>
            <person name="Hansen M."/>
            <person name="Howarth C."/>
            <person name="Imamovic A."/>
            <person name="Larimer J."/>
            <person name="McCowan C."/>
            <person name="Murphy C."/>
            <person name="Neiman D."/>
            <person name="Pearson M."/>
            <person name="Priest M."/>
            <person name="Roberts A."/>
            <person name="Saif S."/>
            <person name="Shea T."/>
            <person name="Sisk P."/>
            <person name="Sykes S."/>
            <person name="Wortman J."/>
            <person name="Nusbaum C."/>
            <person name="Birren B."/>
        </authorList>
    </citation>
    <scope>NUCLEOTIDE SEQUENCE [LARGE SCALE GENOMIC DNA]</scope>
    <source>
        <strain evidence="2 3">CIP 107287</strain>
    </source>
</reference>
<dbReference type="AlphaFoldDB" id="N9APK3"/>
<sequence length="477" mass="54704">MPRETTWLEFKENISEPERIGKYISALSNSATLANKSNGYLIWGINDETHDVVGTSFQPHLAKKGNQDLESWLMQQCSPKIYFKFYEVKISVAYEDVFIEKNVVILEIPQAQNQPTSFNGQQYIRISSNVKQLDQFPEHEKNLWLCFDKTPFEQQIAAHNLTPLELFSLIDYAGFFDLISFPLPTNHASILSHLESEGLIVKNESGNWDIKNLGVILFAKSLNKFSHLKRKAIRVIQYEGNNRIRTIKEQSGDKGYAIGFEGLISYVDNLLPKNEVIGKALRRDVSMYPELSIRELIANAIIHQDFTIPGMGTTIEIFADRIEITNPGNPLVNIDRLLDSPPQSRNESIASLMRRIGICEERGSGIDKVVHETEFFQLPPPLFENFDNATRIVLFAHKEFKEMDTQEKIRACYLHACLKYVQRDYLTNASLRERFKIEAQNSAIASRIIKDTLDLGLIKPFDPEQGRKHARYIPHWA</sequence>
<comment type="caution">
    <text evidence="2">The sequence shown here is derived from an EMBL/GenBank/DDBJ whole genome shotgun (WGS) entry which is preliminary data.</text>
</comment>
<feature type="domain" description="Schlafen AlbA-2" evidence="1">
    <location>
        <begin position="4"/>
        <end position="133"/>
    </location>
</feature>
<dbReference type="HOGENOM" id="CLU_042798_0_0_6"/>
<dbReference type="Gene3D" id="3.30.950.30">
    <property type="entry name" value="Schlafen, AAA domain"/>
    <property type="match status" value="1"/>
</dbReference>
<dbReference type="Pfam" id="PF04326">
    <property type="entry name" value="SLFN_AlbA_2"/>
    <property type="match status" value="1"/>
</dbReference>
<gene>
    <name evidence="2" type="ORF">F955_00630</name>
</gene>
<proteinExistence type="predicted"/>
<dbReference type="EMBL" id="APPQ01000019">
    <property type="protein sequence ID" value="ENV45630.1"/>
    <property type="molecule type" value="Genomic_DNA"/>
</dbReference>
<protein>
    <recommendedName>
        <fullName evidence="1">Schlafen AlbA-2 domain-containing protein</fullName>
    </recommendedName>
</protein>
<dbReference type="Pfam" id="PF13749">
    <property type="entry name" value="HATPase_c_4"/>
    <property type="match status" value="1"/>
</dbReference>
<accession>N9APK3</accession>
<evidence type="ECO:0000259" key="1">
    <source>
        <dbReference type="Pfam" id="PF04326"/>
    </source>
</evidence>
<dbReference type="InterPro" id="IPR007421">
    <property type="entry name" value="Schlafen_AlbA_2_dom"/>
</dbReference>
<dbReference type="Proteomes" id="UP000018440">
    <property type="component" value="Unassembled WGS sequence"/>
</dbReference>
<dbReference type="PANTHER" id="PTHR30595:SF6">
    <property type="entry name" value="SCHLAFEN ALBA-2 DOMAIN-CONTAINING PROTEIN"/>
    <property type="match status" value="1"/>
</dbReference>
<dbReference type="InterPro" id="IPR038475">
    <property type="entry name" value="RecG_C_sf"/>
</dbReference>
<evidence type="ECO:0000313" key="3">
    <source>
        <dbReference type="Proteomes" id="UP000018440"/>
    </source>
</evidence>
<name>N9APK3_9GAMM</name>
<dbReference type="PANTHER" id="PTHR30595">
    <property type="entry name" value="GLPR-RELATED TRANSCRIPTIONAL REPRESSOR"/>
    <property type="match status" value="1"/>
</dbReference>
<dbReference type="InterPro" id="IPR038461">
    <property type="entry name" value="Schlafen_AlbA_2_dom_sf"/>
</dbReference>
<organism evidence="2 3">
    <name type="scientific">Acinetobacter schindleri CIP 107287</name>
    <dbReference type="NCBI Taxonomy" id="1217988"/>
    <lineage>
        <taxon>Bacteria</taxon>
        <taxon>Pseudomonadati</taxon>
        <taxon>Pseudomonadota</taxon>
        <taxon>Gammaproteobacteria</taxon>
        <taxon>Moraxellales</taxon>
        <taxon>Moraxellaceae</taxon>
        <taxon>Acinetobacter</taxon>
    </lineage>
</organism>